<evidence type="ECO:0000313" key="4">
    <source>
        <dbReference type="Proteomes" id="UP001217089"/>
    </source>
</evidence>
<dbReference type="Gene3D" id="3.30.160.60">
    <property type="entry name" value="Classic Zinc Finger"/>
    <property type="match status" value="1"/>
</dbReference>
<name>A0ABQ9FRS9_TEGGR</name>
<dbReference type="Proteomes" id="UP001217089">
    <property type="component" value="Unassembled WGS sequence"/>
</dbReference>
<feature type="domain" description="B box-type" evidence="2">
    <location>
        <begin position="16"/>
        <end position="57"/>
    </location>
</feature>
<protein>
    <recommendedName>
        <fullName evidence="2">B box-type domain-containing protein</fullName>
    </recommendedName>
</protein>
<dbReference type="PANTHER" id="PTHR25462:SF296">
    <property type="entry name" value="MEIOTIC P26, ISOFORM F"/>
    <property type="match status" value="1"/>
</dbReference>
<evidence type="ECO:0000256" key="1">
    <source>
        <dbReference type="PROSITE-ProRule" id="PRU00024"/>
    </source>
</evidence>
<evidence type="ECO:0000259" key="2">
    <source>
        <dbReference type="PROSITE" id="PS50119"/>
    </source>
</evidence>
<dbReference type="EMBL" id="JARBDR010000141">
    <property type="protein sequence ID" value="KAJ8319940.1"/>
    <property type="molecule type" value="Genomic_DNA"/>
</dbReference>
<dbReference type="InterPro" id="IPR047153">
    <property type="entry name" value="TRIM45/56/19-like"/>
</dbReference>
<comment type="caution">
    <text evidence="3">The sequence shown here is derived from an EMBL/GenBank/DDBJ whole genome shotgun (WGS) entry which is preliminary data.</text>
</comment>
<keyword evidence="1" id="KW-0863">Zinc-finger</keyword>
<dbReference type="Pfam" id="PF00643">
    <property type="entry name" value="zf-B_box"/>
    <property type="match status" value="1"/>
</dbReference>
<dbReference type="InterPro" id="IPR000315">
    <property type="entry name" value="Znf_B-box"/>
</dbReference>
<accession>A0ABQ9FRS9</accession>
<keyword evidence="1" id="KW-0479">Metal-binding</keyword>
<dbReference type="SUPFAM" id="SSF63829">
    <property type="entry name" value="Calcium-dependent phosphotriesterase"/>
    <property type="match status" value="1"/>
</dbReference>
<reference evidence="3 4" key="1">
    <citation type="submission" date="2022-12" db="EMBL/GenBank/DDBJ databases">
        <title>Chromosome-level genome of Tegillarca granosa.</title>
        <authorList>
            <person name="Kim J."/>
        </authorList>
    </citation>
    <scope>NUCLEOTIDE SEQUENCE [LARGE SCALE GENOMIC DNA]</scope>
    <source>
        <strain evidence="3">Teg-2019</strain>
        <tissue evidence="3">Adductor muscle</tissue>
    </source>
</reference>
<proteinExistence type="predicted"/>
<dbReference type="PROSITE" id="PS50119">
    <property type="entry name" value="ZF_BBOX"/>
    <property type="match status" value="1"/>
</dbReference>
<gene>
    <name evidence="3" type="ORF">KUTeg_001527</name>
</gene>
<dbReference type="Gene3D" id="2.120.10.30">
    <property type="entry name" value="TolB, C-terminal domain"/>
    <property type="match status" value="1"/>
</dbReference>
<keyword evidence="1" id="KW-0862">Zinc</keyword>
<dbReference type="PANTHER" id="PTHR25462">
    <property type="entry name" value="BONUS, ISOFORM C-RELATED"/>
    <property type="match status" value="1"/>
</dbReference>
<sequence length="522" mass="58944">MKKTAATMEPITTLSLQCKFCDMHKDEEMTLYCKGCEILVCNECICDQHDGHHFSLIKNAAGDLRKTLPNLAKEVRSGYLETLHQKQNEITCLTSEFKNTIDSLEEKINSRTEEMKAKFDDFRILLLDSIRTMKEKHLGVIAEVEETLKICFERLSNCLHSCTEKLESPFDIEIVQLSMDLNSALNMIKDTNLDIPVLKIPEFEPGDSSDKMLNNVFGCIKEDDLHDAHKASDCESLDDIIERQLNISSSFHFFDSSSVRCILPNDGNIWIASHNDTSIYLVTRSGDLERSFSLDVKIYNIHITPDGSLLVVPNRAHQIWKIELSGNCSDFIDMEPCYPLGLYVSRSGYVYTGMVDGRPYSIGSDSTRAVLRLSPSGSIEQRYEFDDEKEHLFIRPQRIVENSIGDIIVLDRTSHRDGRLVCVLQNGNRRFVYNGTQCKEMQNPFHPGDLCCLGNNNIVVSDGNNHILHVLNADGVLLNYLNPKTDQYPPAVSAMAYDSEGHLLLGTSKGVYRIKPSAARDI</sequence>
<dbReference type="InterPro" id="IPR011042">
    <property type="entry name" value="6-blade_b-propeller_TolB-like"/>
</dbReference>
<keyword evidence="4" id="KW-1185">Reference proteome</keyword>
<dbReference type="SUPFAM" id="SSF57845">
    <property type="entry name" value="B-box zinc-binding domain"/>
    <property type="match status" value="1"/>
</dbReference>
<evidence type="ECO:0000313" key="3">
    <source>
        <dbReference type="EMBL" id="KAJ8319940.1"/>
    </source>
</evidence>
<organism evidence="3 4">
    <name type="scientific">Tegillarca granosa</name>
    <name type="common">Malaysian cockle</name>
    <name type="synonym">Anadara granosa</name>
    <dbReference type="NCBI Taxonomy" id="220873"/>
    <lineage>
        <taxon>Eukaryota</taxon>
        <taxon>Metazoa</taxon>
        <taxon>Spiralia</taxon>
        <taxon>Lophotrochozoa</taxon>
        <taxon>Mollusca</taxon>
        <taxon>Bivalvia</taxon>
        <taxon>Autobranchia</taxon>
        <taxon>Pteriomorphia</taxon>
        <taxon>Arcoida</taxon>
        <taxon>Arcoidea</taxon>
        <taxon>Arcidae</taxon>
        <taxon>Tegillarca</taxon>
    </lineage>
</organism>